<feature type="transmembrane region" description="Helical" evidence="1">
    <location>
        <begin position="153"/>
        <end position="170"/>
    </location>
</feature>
<dbReference type="Proteomes" id="UP000672097">
    <property type="component" value="Unassembled WGS sequence"/>
</dbReference>
<gene>
    <name evidence="3" type="ORF">KAK11_04440</name>
</gene>
<feature type="transmembrane region" description="Helical" evidence="1">
    <location>
        <begin position="102"/>
        <end position="123"/>
    </location>
</feature>
<accession>A0ABS5DTU5</accession>
<evidence type="ECO:0000256" key="1">
    <source>
        <dbReference type="SAM" id="Phobius"/>
    </source>
</evidence>
<keyword evidence="1" id="KW-0812">Transmembrane</keyword>
<evidence type="ECO:0000313" key="4">
    <source>
        <dbReference type="Proteomes" id="UP000672097"/>
    </source>
</evidence>
<keyword evidence="4" id="KW-1185">Reference proteome</keyword>
<keyword evidence="2" id="KW-0732">Signal</keyword>
<comment type="caution">
    <text evidence="3">The sequence shown here is derived from an EMBL/GenBank/DDBJ whole genome shotgun (WGS) entry which is preliminary data.</text>
</comment>
<name>A0ABS5DTU5_9BURK</name>
<feature type="chain" id="PRO_5047133221" evidence="2">
    <location>
        <begin position="29"/>
        <end position="201"/>
    </location>
</feature>
<dbReference type="PROSITE" id="PS51257">
    <property type="entry name" value="PROKAR_LIPOPROTEIN"/>
    <property type="match status" value="1"/>
</dbReference>
<keyword evidence="1" id="KW-1133">Transmembrane helix</keyword>
<sequence>MKLGKTSIVWLIATIACLTVSLAVPAMASGDSGEDAKDTSLIRAVNACGQNDLDCVLNIKDKNSAVLAMELNQLRVAYERARLADMEAKNGHANATLWAQHVMSWLILGLVFTIVGVGLLMSYQHMRHWFAHRIEGANSFEVGKDGLKMNTPVIGLFIFLISTYFFSVYVDKVYTIYTLSGPVSSARPSEEGPKPPPNHNP</sequence>
<feature type="signal peptide" evidence="2">
    <location>
        <begin position="1"/>
        <end position="28"/>
    </location>
</feature>
<reference evidence="3 4" key="1">
    <citation type="submission" date="2021-04" db="EMBL/GenBank/DDBJ databases">
        <title>The genome sequence of type strain Ideonella paludis KCTC 32238.</title>
        <authorList>
            <person name="Liu Y."/>
        </authorList>
    </citation>
    <scope>NUCLEOTIDE SEQUENCE [LARGE SCALE GENOMIC DNA]</scope>
    <source>
        <strain evidence="3 4">KCTC 32238</strain>
    </source>
</reference>
<keyword evidence="1" id="KW-0472">Membrane</keyword>
<protein>
    <submittedName>
        <fullName evidence="3">Uncharacterized protein</fullName>
    </submittedName>
</protein>
<organism evidence="3 4">
    <name type="scientific">Ideonella paludis</name>
    <dbReference type="NCBI Taxonomy" id="1233411"/>
    <lineage>
        <taxon>Bacteria</taxon>
        <taxon>Pseudomonadati</taxon>
        <taxon>Pseudomonadota</taxon>
        <taxon>Betaproteobacteria</taxon>
        <taxon>Burkholderiales</taxon>
        <taxon>Sphaerotilaceae</taxon>
        <taxon>Ideonella</taxon>
    </lineage>
</organism>
<proteinExistence type="predicted"/>
<dbReference type="EMBL" id="JAGQDG010000001">
    <property type="protein sequence ID" value="MBQ0934570.1"/>
    <property type="molecule type" value="Genomic_DNA"/>
</dbReference>
<evidence type="ECO:0000256" key="2">
    <source>
        <dbReference type="SAM" id="SignalP"/>
    </source>
</evidence>
<dbReference type="RefSeq" id="WP_210806542.1">
    <property type="nucleotide sequence ID" value="NZ_JAGQDG010000001.1"/>
</dbReference>
<evidence type="ECO:0000313" key="3">
    <source>
        <dbReference type="EMBL" id="MBQ0934570.1"/>
    </source>
</evidence>